<dbReference type="AlphaFoldDB" id="A0A9P6YK25"/>
<dbReference type="EMBL" id="JAANIU010005055">
    <property type="protein sequence ID" value="KAG1550470.1"/>
    <property type="molecule type" value="Genomic_DNA"/>
</dbReference>
<organism evidence="2 3">
    <name type="scientific">Rhizopus delemar</name>
    <dbReference type="NCBI Taxonomy" id="936053"/>
    <lineage>
        <taxon>Eukaryota</taxon>
        <taxon>Fungi</taxon>
        <taxon>Fungi incertae sedis</taxon>
        <taxon>Mucoromycota</taxon>
        <taxon>Mucoromycotina</taxon>
        <taxon>Mucoromycetes</taxon>
        <taxon>Mucorales</taxon>
        <taxon>Mucorineae</taxon>
        <taxon>Rhizopodaceae</taxon>
        <taxon>Rhizopus</taxon>
    </lineage>
</organism>
<gene>
    <name evidence="2" type="ORF">G6F50_013266</name>
</gene>
<sequence length="91" mass="9569">MQDSATLLHSTPMRPTSCCLACTRMDAGLAWPNARAVTTRNTSAAASKPSSSAIKIQRAHGLPRYSHASRSAGSNSFFAAEKSPCSTARIS</sequence>
<feature type="region of interest" description="Disordered" evidence="1">
    <location>
        <begin position="40"/>
        <end position="73"/>
    </location>
</feature>
<feature type="compositionally biased region" description="Low complexity" evidence="1">
    <location>
        <begin position="43"/>
        <end position="53"/>
    </location>
</feature>
<comment type="caution">
    <text evidence="2">The sequence shown here is derived from an EMBL/GenBank/DDBJ whole genome shotgun (WGS) entry which is preliminary data.</text>
</comment>
<name>A0A9P6YK25_9FUNG</name>
<protein>
    <submittedName>
        <fullName evidence="2">Uncharacterized protein</fullName>
    </submittedName>
</protein>
<evidence type="ECO:0000313" key="3">
    <source>
        <dbReference type="Proteomes" id="UP000740926"/>
    </source>
</evidence>
<proteinExistence type="predicted"/>
<keyword evidence="3" id="KW-1185">Reference proteome</keyword>
<dbReference type="Proteomes" id="UP000740926">
    <property type="component" value="Unassembled WGS sequence"/>
</dbReference>
<accession>A0A9P6YK25</accession>
<evidence type="ECO:0000313" key="2">
    <source>
        <dbReference type="EMBL" id="KAG1550470.1"/>
    </source>
</evidence>
<reference evidence="2 3" key="1">
    <citation type="journal article" date="2020" name="Microb. Genom.">
        <title>Genetic diversity of clinical and environmental Mucorales isolates obtained from an investigation of mucormycosis cases among solid organ transplant recipients.</title>
        <authorList>
            <person name="Nguyen M.H."/>
            <person name="Kaul D."/>
            <person name="Muto C."/>
            <person name="Cheng S.J."/>
            <person name="Richter R.A."/>
            <person name="Bruno V.M."/>
            <person name="Liu G."/>
            <person name="Beyhan S."/>
            <person name="Sundermann A.J."/>
            <person name="Mounaud S."/>
            <person name="Pasculle A.W."/>
            <person name="Nierman W.C."/>
            <person name="Driscoll E."/>
            <person name="Cumbie R."/>
            <person name="Clancy C.J."/>
            <person name="Dupont C.L."/>
        </authorList>
    </citation>
    <scope>NUCLEOTIDE SEQUENCE [LARGE SCALE GENOMIC DNA]</scope>
    <source>
        <strain evidence="2 3">GL24</strain>
    </source>
</reference>
<evidence type="ECO:0000256" key="1">
    <source>
        <dbReference type="SAM" id="MobiDB-lite"/>
    </source>
</evidence>